<reference evidence="7 8" key="1">
    <citation type="journal article" date="2012" name="Science">
        <title>The Paleozoic origin of enzymatic lignin decomposition reconstructed from 31 fungal genomes.</title>
        <authorList>
            <person name="Floudas D."/>
            <person name="Binder M."/>
            <person name="Riley R."/>
            <person name="Barry K."/>
            <person name="Blanchette R.A."/>
            <person name="Henrissat B."/>
            <person name="Martinez A.T."/>
            <person name="Otillar R."/>
            <person name="Spatafora J.W."/>
            <person name="Yadav J.S."/>
            <person name="Aerts A."/>
            <person name="Benoit I."/>
            <person name="Boyd A."/>
            <person name="Carlson A."/>
            <person name="Copeland A."/>
            <person name="Coutinho P.M."/>
            <person name="de Vries R.P."/>
            <person name="Ferreira P."/>
            <person name="Findley K."/>
            <person name="Foster B."/>
            <person name="Gaskell J."/>
            <person name="Glotzer D."/>
            <person name="Gorecki P."/>
            <person name="Heitman J."/>
            <person name="Hesse C."/>
            <person name="Hori C."/>
            <person name="Igarashi K."/>
            <person name="Jurgens J.A."/>
            <person name="Kallen N."/>
            <person name="Kersten P."/>
            <person name="Kohler A."/>
            <person name="Kuees U."/>
            <person name="Kumar T.K.A."/>
            <person name="Kuo A."/>
            <person name="LaButti K."/>
            <person name="Larrondo L.F."/>
            <person name="Lindquist E."/>
            <person name="Ling A."/>
            <person name="Lombard V."/>
            <person name="Lucas S."/>
            <person name="Lundell T."/>
            <person name="Martin R."/>
            <person name="McLaughlin D.J."/>
            <person name="Morgenstern I."/>
            <person name="Morin E."/>
            <person name="Murat C."/>
            <person name="Nagy L.G."/>
            <person name="Nolan M."/>
            <person name="Ohm R.A."/>
            <person name="Patyshakuliyeva A."/>
            <person name="Rokas A."/>
            <person name="Ruiz-Duenas F.J."/>
            <person name="Sabat G."/>
            <person name="Salamov A."/>
            <person name="Samejima M."/>
            <person name="Schmutz J."/>
            <person name="Slot J.C."/>
            <person name="St John F."/>
            <person name="Stenlid J."/>
            <person name="Sun H."/>
            <person name="Sun S."/>
            <person name="Syed K."/>
            <person name="Tsang A."/>
            <person name="Wiebenga A."/>
            <person name="Young D."/>
            <person name="Pisabarro A."/>
            <person name="Eastwood D.C."/>
            <person name="Martin F."/>
            <person name="Cullen D."/>
            <person name="Grigoriev I.V."/>
            <person name="Hibbett D.S."/>
        </authorList>
    </citation>
    <scope>NUCLEOTIDE SEQUENCE [LARGE SCALE GENOMIC DNA]</scope>
    <source>
        <strain evidence="7 8">ATCC 11539</strain>
    </source>
</reference>
<dbReference type="PANTHER" id="PTHR12479:SF10">
    <property type="entry name" value="LYSOSOMAL-ASSOCIATED TRANSMEMBRANE PROTEIN"/>
    <property type="match status" value="1"/>
</dbReference>
<feature type="region of interest" description="Disordered" evidence="5">
    <location>
        <begin position="189"/>
        <end position="223"/>
    </location>
</feature>
<organism evidence="7 8">
    <name type="scientific">Gloeophyllum trabeum (strain ATCC 11539 / FP-39264 / Madison 617)</name>
    <name type="common">Brown rot fungus</name>
    <dbReference type="NCBI Taxonomy" id="670483"/>
    <lineage>
        <taxon>Eukaryota</taxon>
        <taxon>Fungi</taxon>
        <taxon>Dikarya</taxon>
        <taxon>Basidiomycota</taxon>
        <taxon>Agaricomycotina</taxon>
        <taxon>Agaricomycetes</taxon>
        <taxon>Gloeophyllales</taxon>
        <taxon>Gloeophyllaceae</taxon>
        <taxon>Gloeophyllum</taxon>
    </lineage>
</organism>
<evidence type="ECO:0000256" key="1">
    <source>
        <dbReference type="ARBA" id="ARBA00004127"/>
    </source>
</evidence>
<dbReference type="KEGG" id="gtr:GLOTRDRAFT_110676"/>
<proteinExistence type="predicted"/>
<feature type="transmembrane region" description="Helical" evidence="6">
    <location>
        <begin position="55"/>
        <end position="75"/>
    </location>
</feature>
<feature type="transmembrane region" description="Helical" evidence="6">
    <location>
        <begin position="138"/>
        <end position="162"/>
    </location>
</feature>
<dbReference type="InterPro" id="IPR051115">
    <property type="entry name" value="LAPTM_transporter"/>
</dbReference>
<dbReference type="PANTHER" id="PTHR12479">
    <property type="entry name" value="LYSOSOMAL-ASSOCIATED TRANSMEMBRANE PROTEIN"/>
    <property type="match status" value="1"/>
</dbReference>
<keyword evidence="2 6" id="KW-0812">Transmembrane</keyword>
<dbReference type="OrthoDB" id="3239304at2759"/>
<keyword evidence="3 6" id="KW-1133">Transmembrane helix</keyword>
<keyword evidence="8" id="KW-1185">Reference proteome</keyword>
<accession>S7RSU5</accession>
<dbReference type="eggNOG" id="ENOG502SE93">
    <property type="taxonomic scope" value="Eukaryota"/>
</dbReference>
<keyword evidence="4 6" id="KW-0472">Membrane</keyword>
<dbReference type="EMBL" id="KB469300">
    <property type="protein sequence ID" value="EPQ56139.1"/>
    <property type="molecule type" value="Genomic_DNA"/>
</dbReference>
<evidence type="ECO:0000313" key="7">
    <source>
        <dbReference type="EMBL" id="EPQ56139.1"/>
    </source>
</evidence>
<dbReference type="HOGENOM" id="CLU_083659_0_0_1"/>
<dbReference type="AlphaFoldDB" id="S7RSU5"/>
<dbReference type="GeneID" id="19299261"/>
<evidence type="ECO:0000256" key="5">
    <source>
        <dbReference type="SAM" id="MobiDB-lite"/>
    </source>
</evidence>
<dbReference type="GO" id="GO:0012505">
    <property type="term" value="C:endomembrane system"/>
    <property type="evidence" value="ECO:0007669"/>
    <property type="project" value="UniProtKB-SubCell"/>
</dbReference>
<gene>
    <name evidence="7" type="ORF">GLOTRDRAFT_110676</name>
</gene>
<sequence>MAHHFCCCLPIRFGAFLISFVQFALNALLAVAVWVVVAHNKSHHVLDTNEAYRDAIAQGVLFTLTGVVALAAFIGTIRKSVSWIAPYAYVISILLAAKTIVAILQVILFLREPDSKLLSECTQDKNQSEQTCHEALKWIKALSIILFVLPLVVESYALWIIYQYGEKLEDKEEEAAWSKSQAYSLNSGPYSQVGGRGSQDGLANEPYSYPYADQAHSFGNKAV</sequence>
<protein>
    <recommendedName>
        <fullName evidence="9">Tetraspannin-domain-containing protein</fullName>
    </recommendedName>
</protein>
<dbReference type="RefSeq" id="XP_007864913.1">
    <property type="nucleotide sequence ID" value="XM_007866722.1"/>
</dbReference>
<evidence type="ECO:0000256" key="4">
    <source>
        <dbReference type="ARBA" id="ARBA00023136"/>
    </source>
</evidence>
<comment type="subcellular location">
    <subcellularLocation>
        <location evidence="1">Endomembrane system</location>
        <topology evidence="1">Multi-pass membrane protein</topology>
    </subcellularLocation>
</comment>
<evidence type="ECO:0008006" key="9">
    <source>
        <dbReference type="Google" id="ProtNLM"/>
    </source>
</evidence>
<dbReference type="Proteomes" id="UP000030669">
    <property type="component" value="Unassembled WGS sequence"/>
</dbReference>
<evidence type="ECO:0000256" key="3">
    <source>
        <dbReference type="ARBA" id="ARBA00022989"/>
    </source>
</evidence>
<name>S7RSU5_GLOTA</name>
<dbReference type="STRING" id="670483.S7RSU5"/>
<evidence type="ECO:0000256" key="6">
    <source>
        <dbReference type="SAM" id="Phobius"/>
    </source>
</evidence>
<feature type="transmembrane region" description="Helical" evidence="6">
    <location>
        <begin position="87"/>
        <end position="110"/>
    </location>
</feature>
<evidence type="ECO:0000313" key="8">
    <source>
        <dbReference type="Proteomes" id="UP000030669"/>
    </source>
</evidence>
<dbReference type="OMA" id="REYRNDF"/>
<feature type="transmembrane region" description="Helical" evidence="6">
    <location>
        <begin position="12"/>
        <end position="35"/>
    </location>
</feature>
<evidence type="ECO:0000256" key="2">
    <source>
        <dbReference type="ARBA" id="ARBA00022692"/>
    </source>
</evidence>